<dbReference type="RefSeq" id="WP_115371381.1">
    <property type="nucleotide sequence ID" value="NZ_QASA01000001.1"/>
</dbReference>
<dbReference type="AlphaFoldDB" id="A0A369QBP2"/>
<protein>
    <recommendedName>
        <fullName evidence="5">Lipoprotein</fullName>
    </recommendedName>
</protein>
<dbReference type="OrthoDB" id="1521716at2"/>
<feature type="chain" id="PRO_5016654528" description="Lipoprotein" evidence="2">
    <location>
        <begin position="20"/>
        <end position="463"/>
    </location>
</feature>
<reference evidence="3 4" key="1">
    <citation type="submission" date="2018-04" db="EMBL/GenBank/DDBJ databases">
        <title>Adhaeribacter sp. HMF7616 genome sequencing and assembly.</title>
        <authorList>
            <person name="Kang H."/>
            <person name="Kang J."/>
            <person name="Cha I."/>
            <person name="Kim H."/>
            <person name="Joh K."/>
        </authorList>
    </citation>
    <scope>NUCLEOTIDE SEQUENCE [LARGE SCALE GENOMIC DNA]</scope>
    <source>
        <strain evidence="3 4">HMF7616</strain>
    </source>
</reference>
<evidence type="ECO:0000313" key="4">
    <source>
        <dbReference type="Proteomes" id="UP000253919"/>
    </source>
</evidence>
<feature type="region of interest" description="Disordered" evidence="1">
    <location>
        <begin position="270"/>
        <end position="293"/>
    </location>
</feature>
<name>A0A369QBP2_9BACT</name>
<feature type="signal peptide" evidence="2">
    <location>
        <begin position="1"/>
        <end position="19"/>
    </location>
</feature>
<dbReference type="EMBL" id="QASA01000001">
    <property type="protein sequence ID" value="RDC61862.1"/>
    <property type="molecule type" value="Genomic_DNA"/>
</dbReference>
<accession>A0A369QBP2</accession>
<organism evidence="3 4">
    <name type="scientific">Adhaeribacter pallidiroseus</name>
    <dbReference type="NCBI Taxonomy" id="2072847"/>
    <lineage>
        <taxon>Bacteria</taxon>
        <taxon>Pseudomonadati</taxon>
        <taxon>Bacteroidota</taxon>
        <taxon>Cytophagia</taxon>
        <taxon>Cytophagales</taxon>
        <taxon>Hymenobacteraceae</taxon>
        <taxon>Adhaeribacter</taxon>
    </lineage>
</organism>
<sequence length="463" mass="48715">MKNNFRLLKLSAFCGLAMAFGLNSCKNELETPKSAATEGTSDATLAVVTVGTCGANTLISSNTTWSSGNTYVIRGNIRVVNSSTLTIEKGTVIKGECGANLIIERNANINAAGTPSFPIVFTSNQPANKKTRGYWGGVIILGNGITNQGTKVPIEGLTSTSGTDYGFYGGTNNADNSGKLQYVRIEYPGTEVSEGNEINGLTLGGVGNGTIIDHVQVLYSQDDAFEFFGGAVNPRYLYAYGNSDDDFDTDFGYVGKVQFAVGVKTVSSEPGTGASNGFESDNDATGTTATPRTNPRFANVTLVGPCSSPGDPAVFGQALLLRRNSQLDLYNSVISHWNNAITVQAPSAIGNPGVDLKSIYVYNNGNLSPSPLAGVYRSGNEPRFSPCPIPCYSTASAIASGSGPKLIPYSDVTGTTPPGIGFVATNYRGAFSASAANNDNWNLRSENANFKWLSFPCEGYAQY</sequence>
<proteinExistence type="predicted"/>
<comment type="caution">
    <text evidence="3">The sequence shown here is derived from an EMBL/GenBank/DDBJ whole genome shotgun (WGS) entry which is preliminary data.</text>
</comment>
<dbReference type="PANTHER" id="PTHR41339:SF1">
    <property type="entry name" value="SECRETED PROTEIN"/>
    <property type="match status" value="1"/>
</dbReference>
<evidence type="ECO:0008006" key="5">
    <source>
        <dbReference type="Google" id="ProtNLM"/>
    </source>
</evidence>
<dbReference type="Proteomes" id="UP000253919">
    <property type="component" value="Unassembled WGS sequence"/>
</dbReference>
<dbReference type="PANTHER" id="PTHR41339">
    <property type="entry name" value="LIPL48"/>
    <property type="match status" value="1"/>
</dbReference>
<gene>
    <name evidence="3" type="ORF">AHMF7616_00451</name>
</gene>
<keyword evidence="2" id="KW-0732">Signal</keyword>
<evidence type="ECO:0000256" key="1">
    <source>
        <dbReference type="SAM" id="MobiDB-lite"/>
    </source>
</evidence>
<evidence type="ECO:0000313" key="3">
    <source>
        <dbReference type="EMBL" id="RDC61862.1"/>
    </source>
</evidence>
<keyword evidence="4" id="KW-1185">Reference proteome</keyword>
<evidence type="ECO:0000256" key="2">
    <source>
        <dbReference type="SAM" id="SignalP"/>
    </source>
</evidence>